<dbReference type="InterPro" id="IPR038944">
    <property type="entry name" value="OEP7-like"/>
</dbReference>
<evidence type="ECO:0000313" key="3">
    <source>
        <dbReference type="EMBL" id="MCL7042630.1"/>
    </source>
</evidence>
<proteinExistence type="predicted"/>
<evidence type="ECO:0000256" key="1">
    <source>
        <dbReference type="SAM" id="MobiDB-lite"/>
    </source>
</evidence>
<keyword evidence="2" id="KW-0472">Membrane</keyword>
<reference evidence="3" key="1">
    <citation type="submission" date="2022-03" db="EMBL/GenBank/DDBJ databases">
        <title>A functionally conserved STORR gene fusion in Papaver species that diverged 16.8 million years ago.</title>
        <authorList>
            <person name="Catania T."/>
        </authorList>
    </citation>
    <scope>NUCLEOTIDE SEQUENCE</scope>
    <source>
        <strain evidence="3">S-191538</strain>
    </source>
</reference>
<evidence type="ECO:0000256" key="2">
    <source>
        <dbReference type="SAM" id="Phobius"/>
    </source>
</evidence>
<sequence length="88" mass="9776">MGKSSSSSSAMNSLKSAIVVFGALAFGWFTMEIAFKPYLDKAREAMDKSDPSHDPDDQEEDEEDNNKIPKSFSDEEKEDVASDLTHLK</sequence>
<feature type="transmembrane region" description="Helical" evidence="2">
    <location>
        <begin position="16"/>
        <end position="35"/>
    </location>
</feature>
<evidence type="ECO:0008006" key="5">
    <source>
        <dbReference type="Google" id="ProtNLM"/>
    </source>
</evidence>
<keyword evidence="2" id="KW-0812">Transmembrane</keyword>
<dbReference type="Proteomes" id="UP001177140">
    <property type="component" value="Unassembled WGS sequence"/>
</dbReference>
<protein>
    <recommendedName>
        <fullName evidence="5">Outer envelope membrane protein 7</fullName>
    </recommendedName>
</protein>
<dbReference type="PANTHER" id="PTHR33982">
    <property type="entry name" value="OUTER ENVELOPE MEMBRANE PROTEIN 7-RELATED"/>
    <property type="match status" value="1"/>
</dbReference>
<keyword evidence="4" id="KW-1185">Reference proteome</keyword>
<accession>A0AA42AWN2</accession>
<keyword evidence="2" id="KW-1133">Transmembrane helix</keyword>
<feature type="compositionally biased region" description="Basic and acidic residues" evidence="1">
    <location>
        <begin position="44"/>
        <end position="55"/>
    </location>
</feature>
<dbReference type="AlphaFoldDB" id="A0AA42AWN2"/>
<organism evidence="3 4">
    <name type="scientific">Papaver nudicaule</name>
    <name type="common">Iceland poppy</name>
    <dbReference type="NCBI Taxonomy" id="74823"/>
    <lineage>
        <taxon>Eukaryota</taxon>
        <taxon>Viridiplantae</taxon>
        <taxon>Streptophyta</taxon>
        <taxon>Embryophyta</taxon>
        <taxon>Tracheophyta</taxon>
        <taxon>Spermatophyta</taxon>
        <taxon>Magnoliopsida</taxon>
        <taxon>Ranunculales</taxon>
        <taxon>Papaveraceae</taxon>
        <taxon>Papaveroideae</taxon>
        <taxon>Papaver</taxon>
    </lineage>
</organism>
<comment type="caution">
    <text evidence="3">The sequence shown here is derived from an EMBL/GenBank/DDBJ whole genome shotgun (WGS) entry which is preliminary data.</text>
</comment>
<evidence type="ECO:0000313" key="4">
    <source>
        <dbReference type="Proteomes" id="UP001177140"/>
    </source>
</evidence>
<dbReference type="PANTHER" id="PTHR33982:SF5">
    <property type="entry name" value="OUTER ENVELOPE MEMBRANE PROTEIN 7"/>
    <property type="match status" value="1"/>
</dbReference>
<feature type="region of interest" description="Disordered" evidence="1">
    <location>
        <begin position="44"/>
        <end position="88"/>
    </location>
</feature>
<gene>
    <name evidence="3" type="ORF">MKW94_022659</name>
</gene>
<name>A0AA42AWN2_PAPNU</name>
<dbReference type="EMBL" id="JAJJMA010237557">
    <property type="protein sequence ID" value="MCL7042630.1"/>
    <property type="molecule type" value="Genomic_DNA"/>
</dbReference>